<gene>
    <name evidence="1" type="ORF">AEK19_MT0191</name>
</gene>
<dbReference type="EMBL" id="KY774314">
    <property type="protein sequence ID" value="ART30471.1"/>
    <property type="molecule type" value="Genomic_DNA"/>
</dbReference>
<keyword evidence="1" id="KW-0496">Mitochondrion</keyword>
<accession>A0A1Y0AZB1</accession>
<protein>
    <submittedName>
        <fullName evidence="1">Uncharacterized protein</fullName>
    </submittedName>
</protein>
<reference evidence="1" key="1">
    <citation type="submission" date="2017-03" db="EMBL/GenBank/DDBJ databases">
        <title>The mitochondrial genome of the carnivorous plant Utricularia reniformis (Lentibulariaceae): structure, comparative analysis and evolutionary landmarks.</title>
        <authorList>
            <person name="Silva S.R."/>
            <person name="Alvarenga D.O."/>
            <person name="Michael T.P."/>
            <person name="Miranda V.F.O."/>
            <person name="Varani A.M."/>
        </authorList>
    </citation>
    <scope>NUCLEOTIDE SEQUENCE</scope>
</reference>
<dbReference type="AlphaFoldDB" id="A0A1Y0AZB1"/>
<sequence length="36" mass="4518">MTKRRKRMDFREEFTRKHCKGIAIVFLIFIKDGWME</sequence>
<name>A0A1Y0AZB1_9LAMI</name>
<proteinExistence type="predicted"/>
<geneLocation type="mitochondrion" evidence="1"/>
<organism evidence="1">
    <name type="scientific">Utricularia reniformis</name>
    <dbReference type="NCBI Taxonomy" id="192314"/>
    <lineage>
        <taxon>Eukaryota</taxon>
        <taxon>Viridiplantae</taxon>
        <taxon>Streptophyta</taxon>
        <taxon>Embryophyta</taxon>
        <taxon>Tracheophyta</taxon>
        <taxon>Spermatophyta</taxon>
        <taxon>Magnoliopsida</taxon>
        <taxon>eudicotyledons</taxon>
        <taxon>Gunneridae</taxon>
        <taxon>Pentapetalae</taxon>
        <taxon>asterids</taxon>
        <taxon>lamiids</taxon>
        <taxon>Lamiales</taxon>
        <taxon>Lentibulariaceae</taxon>
        <taxon>Utricularia</taxon>
    </lineage>
</organism>
<evidence type="ECO:0000313" key="1">
    <source>
        <dbReference type="EMBL" id="ART30471.1"/>
    </source>
</evidence>